<dbReference type="AlphaFoldDB" id="A0A1J1IRC5"/>
<organism evidence="2 3">
    <name type="scientific">Clunio marinus</name>
    <dbReference type="NCBI Taxonomy" id="568069"/>
    <lineage>
        <taxon>Eukaryota</taxon>
        <taxon>Metazoa</taxon>
        <taxon>Ecdysozoa</taxon>
        <taxon>Arthropoda</taxon>
        <taxon>Hexapoda</taxon>
        <taxon>Insecta</taxon>
        <taxon>Pterygota</taxon>
        <taxon>Neoptera</taxon>
        <taxon>Endopterygota</taxon>
        <taxon>Diptera</taxon>
        <taxon>Nematocera</taxon>
        <taxon>Chironomoidea</taxon>
        <taxon>Chironomidae</taxon>
        <taxon>Clunio</taxon>
    </lineage>
</organism>
<evidence type="ECO:0000313" key="2">
    <source>
        <dbReference type="EMBL" id="CRL02767.1"/>
    </source>
</evidence>
<feature type="compositionally biased region" description="Polar residues" evidence="1">
    <location>
        <begin position="64"/>
        <end position="73"/>
    </location>
</feature>
<name>A0A1J1IRC5_9DIPT</name>
<gene>
    <name evidence="2" type="ORF">CLUMA_CG016016</name>
</gene>
<protein>
    <submittedName>
        <fullName evidence="2">CLUMA_CG016016, isoform A</fullName>
    </submittedName>
</protein>
<sequence>MKFCCFDDRRRFIRNIDEDHGYIAGTAIQTVQKPIESTGRFYGKLHSRSFPELSDAKREKPPVRQNSDNQASTIKHEQMKLPVASTKFPAVETGVKSNNSYVSNQNPYSFDPVFKNKGNYSDEVFGESTGSTKIQTIHIDSRPRTHPPTNNNQQYPYKNKRPVVEQLESNQRKSRQTMDMNNKLENLSWSVKVKNSSMSHKYNRLVEI</sequence>
<proteinExistence type="predicted"/>
<dbReference type="EMBL" id="CVRI01000058">
    <property type="protein sequence ID" value="CRL02767.1"/>
    <property type="molecule type" value="Genomic_DNA"/>
</dbReference>
<evidence type="ECO:0000256" key="1">
    <source>
        <dbReference type="SAM" id="MobiDB-lite"/>
    </source>
</evidence>
<reference evidence="2 3" key="1">
    <citation type="submission" date="2015-04" db="EMBL/GenBank/DDBJ databases">
        <authorList>
            <person name="Syromyatnikov M.Y."/>
            <person name="Popov V.N."/>
        </authorList>
    </citation>
    <scope>NUCLEOTIDE SEQUENCE [LARGE SCALE GENOMIC DNA]</scope>
</reference>
<dbReference type="Proteomes" id="UP000183832">
    <property type="component" value="Unassembled WGS sequence"/>
</dbReference>
<accession>A0A1J1IRC5</accession>
<feature type="region of interest" description="Disordered" evidence="1">
    <location>
        <begin position="50"/>
        <end position="78"/>
    </location>
</feature>
<keyword evidence="3" id="KW-1185">Reference proteome</keyword>
<evidence type="ECO:0000313" key="3">
    <source>
        <dbReference type="Proteomes" id="UP000183832"/>
    </source>
</evidence>